<dbReference type="Proteomes" id="UP000256970">
    <property type="component" value="Unassembled WGS sequence"/>
</dbReference>
<organism evidence="1 2">
    <name type="scientific">Tetradesmus obliquus</name>
    <name type="common">Green alga</name>
    <name type="synonym">Acutodesmus obliquus</name>
    <dbReference type="NCBI Taxonomy" id="3088"/>
    <lineage>
        <taxon>Eukaryota</taxon>
        <taxon>Viridiplantae</taxon>
        <taxon>Chlorophyta</taxon>
        <taxon>core chlorophytes</taxon>
        <taxon>Chlorophyceae</taxon>
        <taxon>CS clade</taxon>
        <taxon>Sphaeropleales</taxon>
        <taxon>Scenedesmaceae</taxon>
        <taxon>Tetradesmus</taxon>
    </lineage>
</organism>
<evidence type="ECO:0008006" key="3">
    <source>
        <dbReference type="Google" id="ProtNLM"/>
    </source>
</evidence>
<dbReference type="AlphaFoldDB" id="A0A383VEM1"/>
<proteinExistence type="predicted"/>
<dbReference type="Gene3D" id="6.10.140.2220">
    <property type="match status" value="1"/>
</dbReference>
<keyword evidence="2" id="KW-1185">Reference proteome</keyword>
<reference evidence="1 2" key="1">
    <citation type="submission" date="2016-10" db="EMBL/GenBank/DDBJ databases">
        <authorList>
            <person name="Cai Z."/>
        </authorList>
    </citation>
    <scope>NUCLEOTIDE SEQUENCE [LARGE SCALE GENOMIC DNA]</scope>
</reference>
<name>A0A383VEM1_TETOB</name>
<sequence length="958" mass="100224">MSSLLKEYEAGRLSLSELLNKLRSEAAEEHPEQVEMFLQAVLAARPLATLARLLVWLQQKPELLQLVEHAAEEPVADQMGYGKLWRCSTQALTDLLQLVHNSRSNAKLLVQAAEELVDAGLPQILFGVIWHCGLILAAARQPLCCPAVGEAVRLGRWTPAIVTDESYKTSAGVDWPWAAELLQQLLNYAVAAGLMRALPGGSVAAAAVVISQSSGSIQAGAGGSSSSSDAASNRHLQLVANDIAATAGNVLSIAGSARYSSWGGDNCTAFASSAAAAAATLQLLALRCWQMHQQQQMQQQGQRRLSQQLGRRLRADLLLLPDPQAGPLQQLLPPKVLLEAQESEFAAACTRGHTSAEQECTVLLGQACALATALFRHVGWLSFRNSLVSSKSPALSAAALQLIAELLLRGAAEWQRQYVLLPAEQQQQLATWADEPGRDDGTAAAVQSLLLSAEQRTLLYTEPAAAAAAADAAASCIPQGREQLMAARGLIYECCVLLRIQMSHLWSSGQWQQSFQLLQQGGGQVLLQGLSLAVHCGSLDCHLLMQPGLAAADLFLFVQPAYGSDDAALNTRQELFTSQLARKHPVAFFQFADICARSGQLDATSAQHLLHLVKHGAAKIGTKGLAELLSSSAATAALGSALCSSVKLCISANSAADAGGASNVWPGAVAGCLRDVASALKTAVKHAARESAASDSSSSSSSSSKEQASASALFLAVLISRCLVSLHEVLEEASAIIRGYLHAGIEAFQGVMGVLVLLGGDISTGGNAGSTAAAAGAAATAPAAAGPQLGHDSCSSSSSSSSSSSQAVRWQYLLRLRESRKLAAAAATFHQAWIPEDLAAVCQDIVEGAGDTGLSPAQQQQQQQGAEGAAGAAQRIQQLYEDELTFCRVLAAVAPLPVVCNNPGCVQLRGVSEAAAARHVCAGCGCRYCSASCQAAGWRSHKKGCRRMAACGMRVEGR</sequence>
<evidence type="ECO:0000313" key="2">
    <source>
        <dbReference type="Proteomes" id="UP000256970"/>
    </source>
</evidence>
<dbReference type="SUPFAM" id="SSF144232">
    <property type="entry name" value="HIT/MYND zinc finger-like"/>
    <property type="match status" value="1"/>
</dbReference>
<dbReference type="EMBL" id="FNXT01000363">
    <property type="protein sequence ID" value="SZX63995.1"/>
    <property type="molecule type" value="Genomic_DNA"/>
</dbReference>
<evidence type="ECO:0000313" key="1">
    <source>
        <dbReference type="EMBL" id="SZX63995.1"/>
    </source>
</evidence>
<accession>A0A383VEM1</accession>
<gene>
    <name evidence="1" type="ORF">BQ4739_LOCUS4529</name>
</gene>
<protein>
    <recommendedName>
        <fullName evidence="3">MYND-type domain-containing protein</fullName>
    </recommendedName>
</protein>